<feature type="binding site" evidence="24">
    <location>
        <begin position="182"/>
        <end position="184"/>
    </location>
    <ligand>
        <name>ATP</name>
        <dbReference type="ChEBI" id="CHEBI:30616"/>
    </ligand>
</feature>
<name>A0A161PBD1_9BACI</name>
<gene>
    <name evidence="22" type="primary">ddl</name>
    <name evidence="28" type="ORF">AZF04_08460</name>
</gene>
<evidence type="ECO:0000256" key="16">
    <source>
        <dbReference type="ARBA" id="ARBA00023316"/>
    </source>
</evidence>
<dbReference type="GO" id="GO:0008716">
    <property type="term" value="F:D-alanine-D-alanine ligase activity"/>
    <property type="evidence" value="ECO:0007669"/>
    <property type="project" value="UniProtKB-UniRule"/>
</dbReference>
<protein>
    <recommendedName>
        <fullName evidence="19 22">D-alanine--D-alanine ligase</fullName>
        <ecNumber evidence="6 22">6.3.2.4</ecNumber>
    </recommendedName>
    <alternativeName>
        <fullName evidence="21 22">D-Ala-D-Ala ligase</fullName>
    </alternativeName>
    <alternativeName>
        <fullName evidence="20 22">D-alanylalanine synthetase</fullName>
    </alternativeName>
</protein>
<comment type="cofactor">
    <cofactor evidence="1">
        <name>Mn(2+)</name>
        <dbReference type="ChEBI" id="CHEBI:29035"/>
    </cofactor>
</comment>
<keyword evidence="10 24" id="KW-0547">Nucleotide-binding</keyword>
<comment type="pathway">
    <text evidence="4 22">Cell wall biogenesis; peptidoglycan biosynthesis.</text>
</comment>
<dbReference type="Gene3D" id="3.30.1490.20">
    <property type="entry name" value="ATP-grasp fold, A domain"/>
    <property type="match status" value="1"/>
</dbReference>
<proteinExistence type="inferred from homology"/>
<evidence type="ECO:0000256" key="18">
    <source>
        <dbReference type="ARBA" id="ARBA00060592"/>
    </source>
</evidence>
<evidence type="ECO:0000256" key="7">
    <source>
        <dbReference type="ARBA" id="ARBA00022490"/>
    </source>
</evidence>
<dbReference type="GO" id="GO:0005829">
    <property type="term" value="C:cytosol"/>
    <property type="evidence" value="ECO:0007669"/>
    <property type="project" value="TreeGrafter"/>
</dbReference>
<dbReference type="EMBL" id="LTAO01000023">
    <property type="protein sequence ID" value="KYG29542.1"/>
    <property type="molecule type" value="Genomic_DNA"/>
</dbReference>
<dbReference type="InterPro" id="IPR013815">
    <property type="entry name" value="ATP_grasp_subdomain_1"/>
</dbReference>
<keyword evidence="9 25" id="KW-0479">Metal-binding</keyword>
<comment type="caution">
    <text evidence="28">The sequence shown here is derived from an EMBL/GenBank/DDBJ whole genome shotgun (WGS) entry which is preliminary data.</text>
</comment>
<keyword evidence="12 25" id="KW-0460">Magnesium</keyword>
<evidence type="ECO:0000256" key="22">
    <source>
        <dbReference type="HAMAP-Rule" id="MF_00047"/>
    </source>
</evidence>
<dbReference type="GO" id="GO:0009252">
    <property type="term" value="P:peptidoglycan biosynthetic process"/>
    <property type="evidence" value="ECO:0007669"/>
    <property type="project" value="UniProtKB-UniRule"/>
</dbReference>
<dbReference type="InterPro" id="IPR011761">
    <property type="entry name" value="ATP-grasp"/>
</dbReference>
<dbReference type="RefSeq" id="WP_061949338.1">
    <property type="nucleotide sequence ID" value="NZ_LTAO01000023.1"/>
</dbReference>
<comment type="cofactor">
    <cofactor evidence="25">
        <name>Mg(2+)</name>
        <dbReference type="ChEBI" id="CHEBI:18420"/>
    </cofactor>
    <cofactor evidence="25">
        <name>Mn(2+)</name>
        <dbReference type="ChEBI" id="CHEBI:29035"/>
    </cofactor>
    <text evidence="25">Binds 2 magnesium or manganese ions per subunit.</text>
</comment>
<dbReference type="OrthoDB" id="9813261at2"/>
<comment type="function">
    <text evidence="2 22">Cell wall formation.</text>
</comment>
<feature type="binding site" evidence="25">
    <location>
        <position position="313"/>
    </location>
    <ligand>
        <name>Mg(2+)</name>
        <dbReference type="ChEBI" id="CHEBI:18420"/>
        <label>2</label>
    </ligand>
</feature>
<organism evidence="28 29">
    <name type="scientific">Alkalihalobacillus trypoxylicola</name>
    <dbReference type="NCBI Taxonomy" id="519424"/>
    <lineage>
        <taxon>Bacteria</taxon>
        <taxon>Bacillati</taxon>
        <taxon>Bacillota</taxon>
        <taxon>Bacilli</taxon>
        <taxon>Bacillales</taxon>
        <taxon>Bacillaceae</taxon>
        <taxon>Alkalihalobacillus</taxon>
    </lineage>
</organism>
<comment type="similarity">
    <text evidence="5 22">Belongs to the D-alanine--D-alanine ligase family.</text>
</comment>
<evidence type="ECO:0000256" key="23">
    <source>
        <dbReference type="PIRSR" id="PIRSR039102-1"/>
    </source>
</evidence>
<dbReference type="Proteomes" id="UP000075806">
    <property type="component" value="Unassembled WGS sequence"/>
</dbReference>
<dbReference type="HAMAP" id="MF_00047">
    <property type="entry name" value="Dala_Dala_lig"/>
    <property type="match status" value="1"/>
</dbReference>
<evidence type="ECO:0000256" key="3">
    <source>
        <dbReference type="ARBA" id="ARBA00004496"/>
    </source>
</evidence>
<dbReference type="GO" id="GO:0005524">
    <property type="term" value="F:ATP binding"/>
    <property type="evidence" value="ECO:0007669"/>
    <property type="project" value="UniProtKB-UniRule"/>
</dbReference>
<evidence type="ECO:0000256" key="13">
    <source>
        <dbReference type="ARBA" id="ARBA00022960"/>
    </source>
</evidence>
<feature type="binding site" evidence="25">
    <location>
        <position position="313"/>
    </location>
    <ligand>
        <name>Mg(2+)</name>
        <dbReference type="ChEBI" id="CHEBI:18420"/>
        <label>1</label>
    </ligand>
</feature>
<evidence type="ECO:0000256" key="6">
    <source>
        <dbReference type="ARBA" id="ARBA00012216"/>
    </source>
</evidence>
<dbReference type="PROSITE" id="PS00843">
    <property type="entry name" value="DALA_DALA_LIGASE_1"/>
    <property type="match status" value="1"/>
</dbReference>
<comment type="catalytic activity">
    <reaction evidence="17 22">
        <text>2 D-alanine + ATP = D-alanyl-D-alanine + ADP + phosphate + H(+)</text>
        <dbReference type="Rhea" id="RHEA:11224"/>
        <dbReference type="ChEBI" id="CHEBI:15378"/>
        <dbReference type="ChEBI" id="CHEBI:30616"/>
        <dbReference type="ChEBI" id="CHEBI:43474"/>
        <dbReference type="ChEBI" id="CHEBI:57416"/>
        <dbReference type="ChEBI" id="CHEBI:57822"/>
        <dbReference type="ChEBI" id="CHEBI:456216"/>
        <dbReference type="EC" id="6.3.2.4"/>
    </reaction>
</comment>
<dbReference type="SUPFAM" id="SSF52440">
    <property type="entry name" value="PreATP-grasp domain"/>
    <property type="match status" value="1"/>
</dbReference>
<feature type="active site" evidence="23">
    <location>
        <position position="16"/>
    </location>
</feature>
<feature type="binding site" evidence="24">
    <location>
        <begin position="220"/>
        <end position="227"/>
    </location>
    <ligand>
        <name>ATP</name>
        <dbReference type="ChEBI" id="CHEBI:30616"/>
    </ligand>
</feature>
<evidence type="ECO:0000256" key="19">
    <source>
        <dbReference type="ARBA" id="ARBA00068427"/>
    </source>
</evidence>
<evidence type="ECO:0000256" key="20">
    <source>
        <dbReference type="ARBA" id="ARBA00076288"/>
    </source>
</evidence>
<comment type="pathway">
    <text evidence="18">Glycan biosynthesis.</text>
</comment>
<accession>A0A161PBD1</accession>
<keyword evidence="16 22" id="KW-0961">Cell wall biogenesis/degradation</keyword>
<evidence type="ECO:0000259" key="27">
    <source>
        <dbReference type="PROSITE" id="PS50975"/>
    </source>
</evidence>
<dbReference type="STRING" id="519424.AZF04_08460"/>
<dbReference type="FunFam" id="3.30.470.20:FF:000008">
    <property type="entry name" value="D-alanine--D-alanine ligase"/>
    <property type="match status" value="1"/>
</dbReference>
<dbReference type="Gene3D" id="3.30.470.20">
    <property type="entry name" value="ATP-grasp fold, B domain"/>
    <property type="match status" value="1"/>
</dbReference>
<feature type="active site" evidence="23">
    <location>
        <position position="324"/>
    </location>
</feature>
<evidence type="ECO:0000256" key="1">
    <source>
        <dbReference type="ARBA" id="ARBA00001936"/>
    </source>
</evidence>
<dbReference type="NCBIfam" id="NF002528">
    <property type="entry name" value="PRK01966.1-4"/>
    <property type="match status" value="1"/>
</dbReference>
<keyword evidence="14 22" id="KW-0573">Peptidoglycan synthesis</keyword>
<dbReference type="PROSITE" id="PS50975">
    <property type="entry name" value="ATP_GRASP"/>
    <property type="match status" value="1"/>
</dbReference>
<evidence type="ECO:0000256" key="11">
    <source>
        <dbReference type="ARBA" id="ARBA00022840"/>
    </source>
</evidence>
<evidence type="ECO:0000256" key="12">
    <source>
        <dbReference type="ARBA" id="ARBA00022842"/>
    </source>
</evidence>
<comment type="subcellular location">
    <subcellularLocation>
        <location evidence="3 22">Cytoplasm</location>
    </subcellularLocation>
</comment>
<evidence type="ECO:0000256" key="10">
    <source>
        <dbReference type="ARBA" id="ARBA00022741"/>
    </source>
</evidence>
<dbReference type="PANTHER" id="PTHR23132">
    <property type="entry name" value="D-ALANINE--D-ALANINE LIGASE"/>
    <property type="match status" value="1"/>
</dbReference>
<sequence length="359" mass="40408">MNKKNIAVIFGGVSSEHQVSITSATAIMEGLPSDKYDITPIIISQKGSWYLFDQPLNELANDDWETRLSLKRVLISTDHQKPGLIIFDKERLQYVSIDCYFPVLHGKNGEDGTIQGLLDLTNIPYVGCGTLSSALSMDKVFAYQIVKELKVKIPEFISFHQQQYNDELLAQKIKETLGYPLFVKPVNSGSSFGITKVYQEDELKKAIEHAFLHDQKVICEKAIVGTEVGCAVYGNEKPETGLVGEISASQDYLDFNDKYIYGQIKQYVPARVDHDILKLVQQKAIDIYQTLGCSGLARVDFFIKENGEIIFNEINTMPGFTPSSRYPKMLEASGIQYSDLLDELIELALSKKEIEYEKC</sequence>
<dbReference type="InterPro" id="IPR005905">
    <property type="entry name" value="D_ala_D_ala"/>
</dbReference>
<feature type="binding site" evidence="25">
    <location>
        <position position="300"/>
    </location>
    <ligand>
        <name>Mg(2+)</name>
        <dbReference type="ChEBI" id="CHEBI:18420"/>
        <label>1</label>
    </ligand>
</feature>
<evidence type="ECO:0000256" key="24">
    <source>
        <dbReference type="PIRSR" id="PIRSR039102-2"/>
    </source>
</evidence>
<reference evidence="28" key="1">
    <citation type="submission" date="2016-02" db="EMBL/GenBank/DDBJ databases">
        <title>Genome sequence of Bacillus trypoxylicola KCTC 13244(T).</title>
        <authorList>
            <person name="Jeong H."/>
            <person name="Park S.-H."/>
            <person name="Choi S.-K."/>
        </authorList>
    </citation>
    <scope>NUCLEOTIDE SEQUENCE [LARGE SCALE GENOMIC DNA]</scope>
    <source>
        <strain evidence="28">KCTC 13244</strain>
    </source>
</reference>
<dbReference type="GO" id="GO:0008360">
    <property type="term" value="P:regulation of cell shape"/>
    <property type="evidence" value="ECO:0007669"/>
    <property type="project" value="UniProtKB-KW"/>
</dbReference>
<evidence type="ECO:0000256" key="26">
    <source>
        <dbReference type="PROSITE-ProRule" id="PRU00409"/>
    </source>
</evidence>
<dbReference type="GO" id="GO:0046872">
    <property type="term" value="F:metal ion binding"/>
    <property type="evidence" value="ECO:0007669"/>
    <property type="project" value="UniProtKB-KW"/>
</dbReference>
<evidence type="ECO:0000256" key="17">
    <source>
        <dbReference type="ARBA" id="ARBA00047614"/>
    </source>
</evidence>
<feature type="active site" evidence="23">
    <location>
        <position position="190"/>
    </location>
</feature>
<feature type="binding site" evidence="24">
    <location>
        <position position="139"/>
    </location>
    <ligand>
        <name>ATP</name>
        <dbReference type="ChEBI" id="CHEBI:30616"/>
    </ligand>
</feature>
<dbReference type="EC" id="6.3.2.4" evidence="6 22"/>
<dbReference type="InterPro" id="IPR016185">
    <property type="entry name" value="PreATP-grasp_dom_sf"/>
</dbReference>
<evidence type="ECO:0000313" key="28">
    <source>
        <dbReference type="EMBL" id="KYG29542.1"/>
    </source>
</evidence>
<evidence type="ECO:0000256" key="4">
    <source>
        <dbReference type="ARBA" id="ARBA00004752"/>
    </source>
</evidence>
<evidence type="ECO:0000256" key="2">
    <source>
        <dbReference type="ARBA" id="ARBA00003921"/>
    </source>
</evidence>
<feature type="domain" description="ATP-grasp" evidence="27">
    <location>
        <begin position="143"/>
        <end position="346"/>
    </location>
</feature>
<dbReference type="UniPathway" id="UPA00219"/>
<dbReference type="InterPro" id="IPR000291">
    <property type="entry name" value="D-Ala_lig_Van_CS"/>
</dbReference>
<feature type="binding site" evidence="24">
    <location>
        <begin position="312"/>
        <end position="313"/>
    </location>
    <ligand>
        <name>ATP</name>
        <dbReference type="ChEBI" id="CHEBI:30616"/>
    </ligand>
</feature>
<evidence type="ECO:0000313" key="29">
    <source>
        <dbReference type="Proteomes" id="UP000075806"/>
    </source>
</evidence>
<keyword evidence="15 25" id="KW-0464">Manganese</keyword>
<evidence type="ECO:0000256" key="8">
    <source>
        <dbReference type="ARBA" id="ARBA00022598"/>
    </source>
</evidence>
<evidence type="ECO:0000256" key="9">
    <source>
        <dbReference type="ARBA" id="ARBA00022723"/>
    </source>
</evidence>
<dbReference type="PANTHER" id="PTHR23132:SF25">
    <property type="entry name" value="D-ALANINE--D-ALANINE LIGASE A"/>
    <property type="match status" value="1"/>
</dbReference>
<dbReference type="Pfam" id="PF07478">
    <property type="entry name" value="Dala_Dala_lig_C"/>
    <property type="match status" value="1"/>
</dbReference>
<dbReference type="FunFam" id="3.30.1490.20:FF:000007">
    <property type="entry name" value="D-alanine--D-alanine ligase"/>
    <property type="match status" value="1"/>
</dbReference>
<evidence type="ECO:0000256" key="5">
    <source>
        <dbReference type="ARBA" id="ARBA00010871"/>
    </source>
</evidence>
<feature type="binding site" evidence="24">
    <location>
        <begin position="190"/>
        <end position="191"/>
    </location>
    <ligand>
        <name>ATP</name>
        <dbReference type="ChEBI" id="CHEBI:30616"/>
    </ligand>
</feature>
<evidence type="ECO:0000256" key="15">
    <source>
        <dbReference type="ARBA" id="ARBA00023211"/>
    </source>
</evidence>
<dbReference type="Pfam" id="PF01820">
    <property type="entry name" value="Dala_Dala_lig_N"/>
    <property type="match status" value="1"/>
</dbReference>
<feature type="binding site" evidence="25">
    <location>
        <position position="315"/>
    </location>
    <ligand>
        <name>Mg(2+)</name>
        <dbReference type="ChEBI" id="CHEBI:18420"/>
        <label>2</label>
    </ligand>
</feature>
<dbReference type="Gene3D" id="3.40.50.20">
    <property type="match status" value="1"/>
</dbReference>
<evidence type="ECO:0000256" key="21">
    <source>
        <dbReference type="ARBA" id="ARBA00077154"/>
    </source>
</evidence>
<dbReference type="PROSITE" id="PS00844">
    <property type="entry name" value="DALA_DALA_LIGASE_2"/>
    <property type="match status" value="1"/>
</dbReference>
<keyword evidence="11 26" id="KW-0067">ATP-binding</keyword>
<keyword evidence="13 22" id="KW-0133">Cell shape</keyword>
<dbReference type="NCBIfam" id="NF002378">
    <property type="entry name" value="PRK01372.1"/>
    <property type="match status" value="1"/>
</dbReference>
<dbReference type="PIRSF" id="PIRSF039102">
    <property type="entry name" value="Ddl/VanB"/>
    <property type="match status" value="1"/>
</dbReference>
<keyword evidence="7 22" id="KW-0963">Cytoplasm</keyword>
<keyword evidence="29" id="KW-1185">Reference proteome</keyword>
<keyword evidence="8 22" id="KW-0436">Ligase</keyword>
<dbReference type="NCBIfam" id="TIGR01205">
    <property type="entry name" value="D_ala_D_alaTIGR"/>
    <property type="match status" value="1"/>
</dbReference>
<dbReference type="InterPro" id="IPR011127">
    <property type="entry name" value="Dala_Dala_lig_N"/>
</dbReference>
<dbReference type="InterPro" id="IPR011095">
    <property type="entry name" value="Dala_Dala_lig_C"/>
</dbReference>
<evidence type="ECO:0000256" key="25">
    <source>
        <dbReference type="PIRSR" id="PIRSR039102-3"/>
    </source>
</evidence>
<evidence type="ECO:0000256" key="14">
    <source>
        <dbReference type="ARBA" id="ARBA00022984"/>
    </source>
</evidence>
<dbReference type="GO" id="GO:0071555">
    <property type="term" value="P:cell wall organization"/>
    <property type="evidence" value="ECO:0007669"/>
    <property type="project" value="UniProtKB-KW"/>
</dbReference>
<dbReference type="SUPFAM" id="SSF56059">
    <property type="entry name" value="Glutathione synthetase ATP-binding domain-like"/>
    <property type="match status" value="1"/>
</dbReference>
<dbReference type="AlphaFoldDB" id="A0A161PBD1"/>